<evidence type="ECO:0000313" key="4">
    <source>
        <dbReference type="Proteomes" id="UP001282284"/>
    </source>
</evidence>
<dbReference type="RefSeq" id="WP_317942077.1">
    <property type="nucleotide sequence ID" value="NZ_JAUBDI010000002.1"/>
</dbReference>
<proteinExistence type="predicted"/>
<feature type="region of interest" description="Disordered" evidence="2">
    <location>
        <begin position="170"/>
        <end position="203"/>
    </location>
</feature>
<evidence type="ECO:0000256" key="1">
    <source>
        <dbReference type="SAM" id="Coils"/>
    </source>
</evidence>
<feature type="coiled-coil region" evidence="1">
    <location>
        <begin position="234"/>
        <end position="268"/>
    </location>
</feature>
<organism evidence="3 4">
    <name type="scientific">Sporosarcina saromensis</name>
    <dbReference type="NCBI Taxonomy" id="359365"/>
    <lineage>
        <taxon>Bacteria</taxon>
        <taxon>Bacillati</taxon>
        <taxon>Bacillota</taxon>
        <taxon>Bacilli</taxon>
        <taxon>Bacillales</taxon>
        <taxon>Caryophanaceae</taxon>
        <taxon>Sporosarcina</taxon>
    </lineage>
</organism>
<protein>
    <recommendedName>
        <fullName evidence="5">DUF3102 domain-containing protein</fullName>
    </recommendedName>
</protein>
<name>A0ABU4G5D6_9BACL</name>
<dbReference type="EMBL" id="JAUBDI010000002">
    <property type="protein sequence ID" value="MDW0112183.1"/>
    <property type="molecule type" value="Genomic_DNA"/>
</dbReference>
<keyword evidence="4" id="KW-1185">Reference proteome</keyword>
<sequence length="279" mass="32250">MQQVHEMECNKFMNEQENVRAESAQSNTAQFLRTKENNMREIVGKAYTELGRELAEARDRLAGSNQYDGVFGKWLSFMKYPQRTAYELINRYAELLRIPQEQVNTFEALPISLSKTISAKSAESTSAKAQAKEEVLSGEIDTLKKYQERISEKVDWAKRLERIERIKAKGRQGNRTDLNSSNIVENSPQSKTRDAVAEKSGFGSSDTYRKAKFIDENADEDTIQKLDSQEISIHKAWKETKEKLEKKLKEEEEYRKLVEEEMKKARTICPCLKVHIVQI</sequence>
<feature type="compositionally biased region" description="Polar residues" evidence="2">
    <location>
        <begin position="173"/>
        <end position="190"/>
    </location>
</feature>
<comment type="caution">
    <text evidence="3">The sequence shown here is derived from an EMBL/GenBank/DDBJ whole genome shotgun (WGS) entry which is preliminary data.</text>
</comment>
<gene>
    <name evidence="3" type="ORF">QT711_03230</name>
</gene>
<dbReference type="Proteomes" id="UP001282284">
    <property type="component" value="Unassembled WGS sequence"/>
</dbReference>
<accession>A0ABU4G5D6</accession>
<reference evidence="3 4" key="1">
    <citation type="submission" date="2023-06" db="EMBL/GenBank/DDBJ databases">
        <title>Sporosarcina sp. nov., isolated from Korean traditional fermented seafood 'Jeotgal'.</title>
        <authorList>
            <person name="Yang A.I."/>
            <person name="Shin N.-R."/>
        </authorList>
    </citation>
    <scope>NUCLEOTIDE SEQUENCE [LARGE SCALE GENOMIC DNA]</scope>
    <source>
        <strain evidence="3 4">KCTC13119</strain>
    </source>
</reference>
<evidence type="ECO:0008006" key="5">
    <source>
        <dbReference type="Google" id="ProtNLM"/>
    </source>
</evidence>
<evidence type="ECO:0000313" key="3">
    <source>
        <dbReference type="EMBL" id="MDW0112183.1"/>
    </source>
</evidence>
<evidence type="ECO:0000256" key="2">
    <source>
        <dbReference type="SAM" id="MobiDB-lite"/>
    </source>
</evidence>
<keyword evidence="1" id="KW-0175">Coiled coil</keyword>